<gene>
    <name evidence="2" type="ORF">QWJ08_21570</name>
</gene>
<dbReference type="Proteomes" id="UP001169719">
    <property type="component" value="Unassembled WGS sequence"/>
</dbReference>
<dbReference type="EMBL" id="JAUEOZ010000003">
    <property type="protein sequence ID" value="MDN2483948.1"/>
    <property type="molecule type" value="Genomic_DNA"/>
</dbReference>
<comment type="caution">
    <text evidence="2">The sequence shown here is derived from an EMBL/GenBank/DDBJ whole genome shotgun (WGS) entry which is preliminary data.</text>
</comment>
<keyword evidence="1" id="KW-0732">Signal</keyword>
<accession>A0ABT7Y7H6</accession>
<evidence type="ECO:0000313" key="2">
    <source>
        <dbReference type="EMBL" id="MDN2483948.1"/>
    </source>
</evidence>
<dbReference type="RefSeq" id="WP_289964130.1">
    <property type="nucleotide sequence ID" value="NZ_JAUEOZ010000003.1"/>
</dbReference>
<protein>
    <submittedName>
        <fullName evidence="2">TraU family protein</fullName>
    </submittedName>
</protein>
<organism evidence="2 3">
    <name type="scientific">Vibrio agarivorans</name>
    <dbReference type="NCBI Taxonomy" id="153622"/>
    <lineage>
        <taxon>Bacteria</taxon>
        <taxon>Pseudomonadati</taxon>
        <taxon>Pseudomonadota</taxon>
        <taxon>Gammaproteobacteria</taxon>
        <taxon>Vibrionales</taxon>
        <taxon>Vibrionaceae</taxon>
        <taxon>Vibrio</taxon>
    </lineage>
</organism>
<evidence type="ECO:0000313" key="3">
    <source>
        <dbReference type="Proteomes" id="UP001169719"/>
    </source>
</evidence>
<dbReference type="Pfam" id="PF06834">
    <property type="entry name" value="TraU"/>
    <property type="match status" value="1"/>
</dbReference>
<reference evidence="2" key="1">
    <citation type="submission" date="2024-05" db="EMBL/GenBank/DDBJ databases">
        <title>Genome Sequences of Four Agar- Degrading Marine Bacteria.</title>
        <authorList>
            <person name="Phillips E.K."/>
            <person name="Shaffer J.C."/>
            <person name="Henson M.W."/>
            <person name="Temperton B."/>
            <person name="Thrash C.J."/>
            <person name="Martin M.O."/>
        </authorList>
    </citation>
    <scope>NUCLEOTIDE SEQUENCE</scope>
    <source>
        <strain evidence="2">EKP203</strain>
    </source>
</reference>
<feature type="chain" id="PRO_5045369643" evidence="1">
    <location>
        <begin position="25"/>
        <end position="452"/>
    </location>
</feature>
<evidence type="ECO:0000256" key="1">
    <source>
        <dbReference type="SAM" id="SignalP"/>
    </source>
</evidence>
<dbReference type="InterPro" id="IPR009649">
    <property type="entry name" value="TraU"/>
</dbReference>
<name>A0ABT7Y7H6_9VIBR</name>
<sequence length="452" mass="50191">MFRSRKTTTALLISSLSVSANVNAFSFPSFGDLLGALTGITDLIPDDSWFDFDYGDLDLGYGDIDFGDHSDSAWAAAVEYLGGARPDMNALTRVINDSSSAGNDMINESQSSPTGIFDDAWADVTANIDHSCHRYRMLGFCFSWRPGLIPRFYSYPVGQNRYPDQHVEVTANVPGDGESFFSAASNAPTDIFTGDLLQSGAAEFGRMTNISGGYNSSATKLQTTPNQAEQTDKTNPYLFREVMIMGNPSLMPHPYSMMPGFCTGSTTPYIPYFHSALDHFSWRMLATTETVMLGTYMAEYGGTWNNVGRNFGGSVFPRMGFIEEHDQYRANVIAAFRAISIVNDTRSRYSGLAGFHVYKSVSPTASGSWGGGDDSYYRMEHDHTTFRLRETYPEQASTCSDYTWSLSEVERKSESFRRNNKDGSMALKVYRPYVCCRKRGRYLETVAASPSF</sequence>
<keyword evidence="3" id="KW-1185">Reference proteome</keyword>
<proteinExistence type="predicted"/>
<feature type="signal peptide" evidence="1">
    <location>
        <begin position="1"/>
        <end position="24"/>
    </location>
</feature>